<dbReference type="Proteomes" id="UP000054166">
    <property type="component" value="Unassembled WGS sequence"/>
</dbReference>
<accession>A0A0C3G6V1</accession>
<keyword evidence="2" id="KW-1185">Reference proteome</keyword>
<reference evidence="1 2" key="1">
    <citation type="submission" date="2014-04" db="EMBL/GenBank/DDBJ databases">
        <authorList>
            <consortium name="DOE Joint Genome Institute"/>
            <person name="Kuo A."/>
            <person name="Tarkka M."/>
            <person name="Buscot F."/>
            <person name="Kohler A."/>
            <person name="Nagy L.G."/>
            <person name="Floudas D."/>
            <person name="Copeland A."/>
            <person name="Barry K.W."/>
            <person name="Cichocki N."/>
            <person name="Veneault-Fourrey C."/>
            <person name="LaButti K."/>
            <person name="Lindquist E.A."/>
            <person name="Lipzen A."/>
            <person name="Lundell T."/>
            <person name="Morin E."/>
            <person name="Murat C."/>
            <person name="Sun H."/>
            <person name="Tunlid A."/>
            <person name="Henrissat B."/>
            <person name="Grigoriev I.V."/>
            <person name="Hibbett D.S."/>
            <person name="Martin F."/>
            <person name="Nordberg H.P."/>
            <person name="Cantor M.N."/>
            <person name="Hua S.X."/>
        </authorList>
    </citation>
    <scope>NUCLEOTIDE SEQUENCE [LARGE SCALE GENOMIC DNA]</scope>
    <source>
        <strain evidence="1 2">F 1598</strain>
    </source>
</reference>
<dbReference type="AlphaFoldDB" id="A0A0C3G6V1"/>
<evidence type="ECO:0000313" key="1">
    <source>
        <dbReference type="EMBL" id="KIM87544.1"/>
    </source>
</evidence>
<protein>
    <submittedName>
        <fullName evidence="1">Uncharacterized protein</fullName>
    </submittedName>
</protein>
<proteinExistence type="predicted"/>
<name>A0A0C3G6V1_PILCF</name>
<gene>
    <name evidence="1" type="ORF">PILCRDRAFT_815086</name>
</gene>
<reference evidence="2" key="2">
    <citation type="submission" date="2015-01" db="EMBL/GenBank/DDBJ databases">
        <title>Evolutionary Origins and Diversification of the Mycorrhizal Mutualists.</title>
        <authorList>
            <consortium name="DOE Joint Genome Institute"/>
            <consortium name="Mycorrhizal Genomics Consortium"/>
            <person name="Kohler A."/>
            <person name="Kuo A."/>
            <person name="Nagy L.G."/>
            <person name="Floudas D."/>
            <person name="Copeland A."/>
            <person name="Barry K.W."/>
            <person name="Cichocki N."/>
            <person name="Veneault-Fourrey C."/>
            <person name="LaButti K."/>
            <person name="Lindquist E.A."/>
            <person name="Lipzen A."/>
            <person name="Lundell T."/>
            <person name="Morin E."/>
            <person name="Murat C."/>
            <person name="Riley R."/>
            <person name="Ohm R."/>
            <person name="Sun H."/>
            <person name="Tunlid A."/>
            <person name="Henrissat B."/>
            <person name="Grigoriev I.V."/>
            <person name="Hibbett D.S."/>
            <person name="Martin F."/>
        </authorList>
    </citation>
    <scope>NUCLEOTIDE SEQUENCE [LARGE SCALE GENOMIC DNA]</scope>
    <source>
        <strain evidence="2">F 1598</strain>
    </source>
</reference>
<dbReference type="EMBL" id="KN832979">
    <property type="protein sequence ID" value="KIM87544.1"/>
    <property type="molecule type" value="Genomic_DNA"/>
</dbReference>
<dbReference type="HOGENOM" id="CLU_3069496_0_0_1"/>
<sequence>MYIFYAGPQRCDVPGIISLPSNAVESKTESLVKIGLEYLNASAGFQGWHTKFG</sequence>
<evidence type="ECO:0000313" key="2">
    <source>
        <dbReference type="Proteomes" id="UP000054166"/>
    </source>
</evidence>
<organism evidence="1 2">
    <name type="scientific">Piloderma croceum (strain F 1598)</name>
    <dbReference type="NCBI Taxonomy" id="765440"/>
    <lineage>
        <taxon>Eukaryota</taxon>
        <taxon>Fungi</taxon>
        <taxon>Dikarya</taxon>
        <taxon>Basidiomycota</taxon>
        <taxon>Agaricomycotina</taxon>
        <taxon>Agaricomycetes</taxon>
        <taxon>Agaricomycetidae</taxon>
        <taxon>Atheliales</taxon>
        <taxon>Atheliaceae</taxon>
        <taxon>Piloderma</taxon>
    </lineage>
</organism>
<dbReference type="InParanoid" id="A0A0C3G6V1"/>